<dbReference type="AlphaFoldDB" id="E8Q780"/>
<evidence type="ECO:0000256" key="2">
    <source>
        <dbReference type="ARBA" id="ARBA00007422"/>
    </source>
</evidence>
<keyword evidence="10" id="KW-1185">Reference proteome</keyword>
<dbReference type="EC" id="5.3.1.1" evidence="7 8"/>
<comment type="subunit">
    <text evidence="7 8">Homodimer.</text>
</comment>
<dbReference type="GO" id="GO:0006096">
    <property type="term" value="P:glycolytic process"/>
    <property type="evidence" value="ECO:0007669"/>
    <property type="project" value="UniProtKB-UniRule"/>
</dbReference>
<dbReference type="PROSITE" id="PS51440">
    <property type="entry name" value="TIM_2"/>
    <property type="match status" value="1"/>
</dbReference>
<dbReference type="Proteomes" id="UP000007464">
    <property type="component" value="Chromosome"/>
</dbReference>
<dbReference type="InterPro" id="IPR035990">
    <property type="entry name" value="TIM_sf"/>
</dbReference>
<comment type="pathway">
    <text evidence="7 8">Carbohydrate biosynthesis; gluconeogenesis.</text>
</comment>
<evidence type="ECO:0000256" key="7">
    <source>
        <dbReference type="HAMAP-Rule" id="MF_00147"/>
    </source>
</evidence>
<comment type="caution">
    <text evidence="7">Lacks conserved residue(s) required for the propagation of feature annotation.</text>
</comment>
<dbReference type="NCBIfam" id="TIGR00419">
    <property type="entry name" value="tim"/>
    <property type="match status" value="1"/>
</dbReference>
<dbReference type="EMBL" id="CP002189">
    <property type="protein sequence ID" value="ADV33975.1"/>
    <property type="molecule type" value="Genomic_DNA"/>
</dbReference>
<dbReference type="PANTHER" id="PTHR21139:SF42">
    <property type="entry name" value="TRIOSEPHOSPHATE ISOMERASE"/>
    <property type="match status" value="1"/>
</dbReference>
<evidence type="ECO:0000256" key="6">
    <source>
        <dbReference type="ARBA" id="ARBA00023235"/>
    </source>
</evidence>
<feature type="binding site" evidence="7">
    <location>
        <position position="186"/>
    </location>
    <ligand>
        <name>substrate</name>
    </ligand>
</feature>
<dbReference type="InterPro" id="IPR022896">
    <property type="entry name" value="TrioseP_Isoase_bac/euk"/>
</dbReference>
<dbReference type="OrthoDB" id="9809429at2"/>
<dbReference type="KEGG" id="bva:BVAF_604"/>
<dbReference type="InterPro" id="IPR013785">
    <property type="entry name" value="Aldolase_TIM"/>
</dbReference>
<dbReference type="SUPFAM" id="SSF51351">
    <property type="entry name" value="Triosephosphate isomerase (TIM)"/>
    <property type="match status" value="1"/>
</dbReference>
<dbReference type="CDD" id="cd00311">
    <property type="entry name" value="TIM"/>
    <property type="match status" value="1"/>
</dbReference>
<evidence type="ECO:0000256" key="5">
    <source>
        <dbReference type="ARBA" id="ARBA00023152"/>
    </source>
</evidence>
<comment type="function">
    <text evidence="7">Involved in the gluconeogenesis. Catalyzes stereospecifically the conversion of dihydroxyacetone phosphate (DHAP) to D-glyceraldehyde-3-phosphate (G3P).</text>
</comment>
<comment type="subcellular location">
    <subcellularLocation>
        <location evidence="7 8">Cytoplasm</location>
    </subcellularLocation>
</comment>
<dbReference type="UniPathway" id="UPA00138"/>
<keyword evidence="4 7" id="KW-0963">Cytoplasm</keyword>
<dbReference type="HOGENOM" id="CLU_024251_2_1_6"/>
<dbReference type="GO" id="GO:0046166">
    <property type="term" value="P:glyceraldehyde-3-phosphate biosynthetic process"/>
    <property type="evidence" value="ECO:0007669"/>
    <property type="project" value="TreeGrafter"/>
</dbReference>
<dbReference type="PANTHER" id="PTHR21139">
    <property type="entry name" value="TRIOSEPHOSPHATE ISOMERASE"/>
    <property type="match status" value="1"/>
</dbReference>
<dbReference type="Pfam" id="PF00121">
    <property type="entry name" value="TIM"/>
    <property type="match status" value="1"/>
</dbReference>
<feature type="active site" description="Electrophile" evidence="7">
    <location>
        <position position="108"/>
    </location>
</feature>
<feature type="binding site" evidence="7">
    <location>
        <position position="225"/>
    </location>
    <ligand>
        <name>substrate</name>
    </ligand>
</feature>
<dbReference type="GO" id="GO:0004807">
    <property type="term" value="F:triose-phosphate isomerase activity"/>
    <property type="evidence" value="ECO:0007669"/>
    <property type="project" value="UniProtKB-UniRule"/>
</dbReference>
<name>E8Q780_BLOVB</name>
<sequence length="271" mass="30605">MTSPLIIGNWKLNGTRQKIQESLSILTKEKIIQYKKHIDVAIAPPIVYLSLVNDYLLKNCTYFSNQTKHKYIELCAQNVDINLSGAFTGDISAAMLKDLGVKYVLIGHSERRKYHKENTTYIAKKITTVKKIKLIPILCIGENQQDYDSGSTQLTCAYQIDSVINLTGIQAFKNTIIAYEPIWAIGNGINVCPKHVQSIHEFIRQRIALHDTHIAKQILIQYGGSVNLNNAIQLLEQKDVNGLLIGAASLNMNTFIQIIQTIEQYLQNKLY</sequence>
<dbReference type="FunFam" id="3.20.20.70:FF:000016">
    <property type="entry name" value="Triosephosphate isomerase"/>
    <property type="match status" value="1"/>
</dbReference>
<accession>E8Q780</accession>
<dbReference type="RefSeq" id="WP_013516900.1">
    <property type="nucleotide sequence ID" value="NC_014909.2"/>
</dbReference>
<comment type="pathway">
    <text evidence="1 7 8">Carbohydrate degradation; glycolysis; D-glyceraldehyde 3-phosphate from glycerone phosphate: step 1/1.</text>
</comment>
<evidence type="ECO:0000256" key="1">
    <source>
        <dbReference type="ARBA" id="ARBA00004680"/>
    </source>
</evidence>
<keyword evidence="5 7" id="KW-0324">Glycolysis</keyword>
<proteinExistence type="inferred from homology"/>
<evidence type="ECO:0000256" key="4">
    <source>
        <dbReference type="ARBA" id="ARBA00022490"/>
    </source>
</evidence>
<keyword evidence="3 7" id="KW-0312">Gluconeogenesis</keyword>
<keyword evidence="6 7" id="KW-0413">Isomerase</keyword>
<reference evidence="9 10" key="1">
    <citation type="journal article" date="2010" name="BMC Genomics">
        <title>Unprecedented loss of ammonia assimilation capability in a urease-encoding bacterial mutualist.</title>
        <authorList>
            <person name="Williams L.E."/>
            <person name="Wernegreen J.J."/>
        </authorList>
    </citation>
    <scope>NUCLEOTIDE SEQUENCE [LARGE SCALE GENOMIC DNA]</scope>
    <source>
        <strain evidence="9 10">BVAF</strain>
    </source>
</reference>
<dbReference type="HAMAP" id="MF_00147_B">
    <property type="entry name" value="TIM_B"/>
    <property type="match status" value="1"/>
</dbReference>
<dbReference type="STRING" id="859654.BVAF_604"/>
<dbReference type="Gene3D" id="3.20.20.70">
    <property type="entry name" value="Aldolase class I"/>
    <property type="match status" value="1"/>
</dbReference>
<evidence type="ECO:0000256" key="3">
    <source>
        <dbReference type="ARBA" id="ARBA00022432"/>
    </source>
</evidence>
<comment type="similarity">
    <text evidence="2 7 8">Belongs to the triosephosphate isomerase family.</text>
</comment>
<dbReference type="InterPro" id="IPR000652">
    <property type="entry name" value="Triosephosphate_isomerase"/>
</dbReference>
<dbReference type="GO" id="GO:0006094">
    <property type="term" value="P:gluconeogenesis"/>
    <property type="evidence" value="ECO:0007669"/>
    <property type="project" value="UniProtKB-UniRule"/>
</dbReference>
<evidence type="ECO:0000313" key="10">
    <source>
        <dbReference type="Proteomes" id="UP000007464"/>
    </source>
</evidence>
<organism evidence="9 10">
    <name type="scientific">Blochmanniella vafra (strain BVAF)</name>
    <dbReference type="NCBI Taxonomy" id="859654"/>
    <lineage>
        <taxon>Bacteria</taxon>
        <taxon>Pseudomonadati</taxon>
        <taxon>Pseudomonadota</taxon>
        <taxon>Gammaproteobacteria</taxon>
        <taxon>Enterobacterales</taxon>
        <taxon>Enterobacteriaceae</taxon>
        <taxon>ant endosymbionts</taxon>
        <taxon>Candidatus Blochmanniella</taxon>
    </lineage>
</organism>
<dbReference type="GO" id="GO:0019563">
    <property type="term" value="P:glycerol catabolic process"/>
    <property type="evidence" value="ECO:0007669"/>
    <property type="project" value="TreeGrafter"/>
</dbReference>
<feature type="binding site" evidence="7">
    <location>
        <begin position="9"/>
        <end position="11"/>
    </location>
    <ligand>
        <name>substrate</name>
    </ligand>
</feature>
<evidence type="ECO:0000313" key="9">
    <source>
        <dbReference type="EMBL" id="ADV33975.1"/>
    </source>
</evidence>
<protein>
    <recommendedName>
        <fullName evidence="7 8">Triosephosphate isomerase</fullName>
        <shortName evidence="7">TIM</shortName>
        <shortName evidence="7">TPI</shortName>
        <ecNumber evidence="7 8">5.3.1.1</ecNumber>
    </recommendedName>
    <alternativeName>
        <fullName evidence="7">Triose-phosphate isomerase</fullName>
    </alternativeName>
</protein>
<dbReference type="GO" id="GO:0005829">
    <property type="term" value="C:cytosol"/>
    <property type="evidence" value="ECO:0007669"/>
    <property type="project" value="TreeGrafter"/>
</dbReference>
<feature type="active site" description="Proton acceptor" evidence="7">
    <location>
        <position position="180"/>
    </location>
</feature>
<dbReference type="UniPathway" id="UPA00109">
    <property type="reaction ID" value="UER00189"/>
</dbReference>
<gene>
    <name evidence="7 9" type="primary">tpiA</name>
    <name evidence="9" type="ordered locus">BVAF_604</name>
</gene>
<evidence type="ECO:0000256" key="8">
    <source>
        <dbReference type="RuleBase" id="RU363013"/>
    </source>
</evidence>
<comment type="catalytic activity">
    <reaction evidence="7 8">
        <text>D-glyceraldehyde 3-phosphate = dihydroxyacetone phosphate</text>
        <dbReference type="Rhea" id="RHEA:18585"/>
        <dbReference type="ChEBI" id="CHEBI:57642"/>
        <dbReference type="ChEBI" id="CHEBI:59776"/>
        <dbReference type="EC" id="5.3.1.1"/>
    </reaction>
</comment>